<comment type="similarity">
    <text evidence="8">Belongs to the SLX1 family.</text>
</comment>
<keyword evidence="2 8" id="KW-0255">Endonuclease</keyword>
<comment type="subcellular location">
    <subcellularLocation>
        <location evidence="8">Nucleus</location>
    </subcellularLocation>
</comment>
<comment type="subunit">
    <text evidence="8">Forms a heterodimer with a member of the SLX4 family.</text>
</comment>
<dbReference type="GO" id="GO:0033557">
    <property type="term" value="C:Slx1-Slx4 complex"/>
    <property type="evidence" value="ECO:0007669"/>
    <property type="project" value="UniProtKB-UniRule"/>
</dbReference>
<feature type="compositionally biased region" description="Low complexity" evidence="9">
    <location>
        <begin position="357"/>
        <end position="367"/>
    </location>
</feature>
<evidence type="ECO:0000256" key="9">
    <source>
        <dbReference type="SAM" id="MobiDB-lite"/>
    </source>
</evidence>
<proteinExistence type="inferred from homology"/>
<feature type="region of interest" description="Disordered" evidence="9">
    <location>
        <begin position="478"/>
        <end position="518"/>
    </location>
</feature>
<evidence type="ECO:0000256" key="4">
    <source>
        <dbReference type="ARBA" id="ARBA00022801"/>
    </source>
</evidence>
<dbReference type="PANTHER" id="PTHR20208:SF10">
    <property type="entry name" value="STRUCTURE-SPECIFIC ENDONUCLEASE SUBUNIT SLX1"/>
    <property type="match status" value="1"/>
</dbReference>
<feature type="region of interest" description="Disordered" evidence="9">
    <location>
        <begin position="429"/>
        <end position="449"/>
    </location>
</feature>
<keyword evidence="6 8" id="KW-0234">DNA repair</keyword>
<comment type="cofactor">
    <cofactor evidence="8">
        <name>a divalent metal cation</name>
        <dbReference type="ChEBI" id="CHEBI:60240"/>
    </cofactor>
</comment>
<evidence type="ECO:0000256" key="7">
    <source>
        <dbReference type="ARBA" id="ARBA00023242"/>
    </source>
</evidence>
<dbReference type="Pfam" id="PF21202">
    <property type="entry name" value="SLX1_C"/>
    <property type="match status" value="1"/>
</dbReference>
<evidence type="ECO:0000256" key="1">
    <source>
        <dbReference type="ARBA" id="ARBA00022722"/>
    </source>
</evidence>
<dbReference type="PROSITE" id="PS50164">
    <property type="entry name" value="GIY_YIG"/>
    <property type="match status" value="1"/>
</dbReference>
<dbReference type="CDD" id="cd10455">
    <property type="entry name" value="GIY-YIG_SLX1"/>
    <property type="match status" value="1"/>
</dbReference>
<sequence length="606" mass="64900">MGNKFYGCYLLASKHNKGSNRTYIGFTVKPERRIRQHNGEITAGASRTKKWRPWDMVCVVYGFSTKTQALQFEWAWQHPEKSKAVREAAAALSQQKKRGPAGKVRLLVEMVRGQPWVHFPLTLHFTSSTHSQLRLGCPPLPSHMHIEVAPLQVLAQMTSAHAEDSDDEDHDPGDGGGDSGDDGDAHLEDESGIVVMSDREPEQEDEVAAASQQVPDLKVQCAVCGKGGMQSWLGCPCGARCHISCLAHAFLQGQPSAASLPASGRCPSCQRHSTWAEALSRAGNIGWKQNRKAAGKKRGTRKSPKAVRTNAEAGSPKKATAARKKDASVATGRRRKAVSPRQVKEPATKRPRKQATPRKQAAPAAATKFQDAGDAAAMPSSISLDTTPQQTADTRVLSATSDMQRRRDAAELCLGDASMLSDPLDTFREESAALSASPEQQAQSAAPGSVVQLRGTIEGVDALGTSADLPASAAGQGCQQSALRSASQAGPRQAVPDDRTCSSRPQDMSRLIPRGLDRVNPTLQQTAPAVRQHSLQVAPAIALNSPPEAHGTADSPSPLALRHRINFRSRRRASSVRASISPVAGPRQAKAPARSIVKRPTVICLD</sequence>
<name>A0AAW1NQH5_9CHLO</name>
<dbReference type="HAMAP" id="MF_03100">
    <property type="entry name" value="Endonuc_su_Slx1"/>
    <property type="match status" value="1"/>
</dbReference>
<keyword evidence="5 8" id="KW-0233">DNA recombination</keyword>
<evidence type="ECO:0000256" key="6">
    <source>
        <dbReference type="ARBA" id="ARBA00023204"/>
    </source>
</evidence>
<protein>
    <recommendedName>
        <fullName evidence="8">Structure-specific endonuclease subunit SLX1 homolog</fullName>
        <ecNumber evidence="8">3.1.-.-</ecNumber>
    </recommendedName>
</protein>
<dbReference type="PANTHER" id="PTHR20208">
    <property type="entry name" value="STRUCTURE-SPECIFIC ENDONUCLEASE SUBUNIT SLX1"/>
    <property type="match status" value="1"/>
</dbReference>
<feature type="compositionally biased region" description="Low complexity" evidence="9">
    <location>
        <begin position="432"/>
        <end position="447"/>
    </location>
</feature>
<organism evidence="11 12">
    <name type="scientific">Symbiochloris irregularis</name>
    <dbReference type="NCBI Taxonomy" id="706552"/>
    <lineage>
        <taxon>Eukaryota</taxon>
        <taxon>Viridiplantae</taxon>
        <taxon>Chlorophyta</taxon>
        <taxon>core chlorophytes</taxon>
        <taxon>Trebouxiophyceae</taxon>
        <taxon>Trebouxiales</taxon>
        <taxon>Trebouxiaceae</taxon>
        <taxon>Symbiochloris</taxon>
    </lineage>
</organism>
<evidence type="ECO:0000256" key="2">
    <source>
        <dbReference type="ARBA" id="ARBA00022759"/>
    </source>
</evidence>
<keyword evidence="3 8" id="KW-0227">DNA damage</keyword>
<reference evidence="11 12" key="1">
    <citation type="journal article" date="2024" name="Nat. Commun.">
        <title>Phylogenomics reveals the evolutionary origins of lichenization in chlorophyte algae.</title>
        <authorList>
            <person name="Puginier C."/>
            <person name="Libourel C."/>
            <person name="Otte J."/>
            <person name="Skaloud P."/>
            <person name="Haon M."/>
            <person name="Grisel S."/>
            <person name="Petersen M."/>
            <person name="Berrin J.G."/>
            <person name="Delaux P.M."/>
            <person name="Dal Grande F."/>
            <person name="Keller J."/>
        </authorList>
    </citation>
    <scope>NUCLEOTIDE SEQUENCE [LARGE SCALE GENOMIC DNA]</scope>
    <source>
        <strain evidence="11 12">SAG 2036</strain>
    </source>
</reference>
<feature type="region of interest" description="Disordered" evidence="9">
    <location>
        <begin position="280"/>
        <end position="393"/>
    </location>
</feature>
<dbReference type="GO" id="GO:0017108">
    <property type="term" value="F:5'-flap endonuclease activity"/>
    <property type="evidence" value="ECO:0007669"/>
    <property type="project" value="InterPro"/>
</dbReference>
<evidence type="ECO:0000256" key="5">
    <source>
        <dbReference type="ARBA" id="ARBA00023172"/>
    </source>
</evidence>
<evidence type="ECO:0000256" key="3">
    <source>
        <dbReference type="ARBA" id="ARBA00022763"/>
    </source>
</evidence>
<dbReference type="GO" id="GO:0000724">
    <property type="term" value="P:double-strand break repair via homologous recombination"/>
    <property type="evidence" value="ECO:0007669"/>
    <property type="project" value="TreeGrafter"/>
</dbReference>
<dbReference type="InterPro" id="IPR035901">
    <property type="entry name" value="GIY-YIG_endonuc_sf"/>
</dbReference>
<evidence type="ECO:0000313" key="11">
    <source>
        <dbReference type="EMBL" id="KAK9794955.1"/>
    </source>
</evidence>
<comment type="function">
    <text evidence="8">Catalytic subunit of a heterodimeric structure-specific endonuclease that resolves DNA secondary structures generated during DNA repair and recombination. Has endonuclease activity towards branched DNA substrates, introducing single-strand cuts in duplex DNA close to junctions with ss-DNA.</text>
</comment>
<dbReference type="GO" id="GO:0008821">
    <property type="term" value="F:crossover junction DNA endonuclease activity"/>
    <property type="evidence" value="ECO:0007669"/>
    <property type="project" value="TreeGrafter"/>
</dbReference>
<dbReference type="EMBL" id="JALJOQ010000132">
    <property type="protein sequence ID" value="KAK9794955.1"/>
    <property type="molecule type" value="Genomic_DNA"/>
</dbReference>
<dbReference type="Proteomes" id="UP001465755">
    <property type="component" value="Unassembled WGS sequence"/>
</dbReference>
<dbReference type="InterPro" id="IPR048749">
    <property type="entry name" value="SLX1_C"/>
</dbReference>
<dbReference type="AlphaFoldDB" id="A0AAW1NQH5"/>
<dbReference type="InterPro" id="IPR000305">
    <property type="entry name" value="GIY-YIG_endonuc"/>
</dbReference>
<dbReference type="Pfam" id="PF01541">
    <property type="entry name" value="GIY-YIG"/>
    <property type="match status" value="1"/>
</dbReference>
<dbReference type="InterPro" id="IPR027520">
    <property type="entry name" value="Slx1"/>
</dbReference>
<keyword evidence="4 8" id="KW-0378">Hydrolase</keyword>
<dbReference type="InterPro" id="IPR013083">
    <property type="entry name" value="Znf_RING/FYVE/PHD"/>
</dbReference>
<accession>A0AAW1NQH5</accession>
<feature type="compositionally biased region" description="Basic residues" evidence="9">
    <location>
        <begin position="289"/>
        <end position="305"/>
    </location>
</feature>
<dbReference type="Gene3D" id="3.40.1440.10">
    <property type="entry name" value="GIY-YIG endonuclease"/>
    <property type="match status" value="1"/>
</dbReference>
<dbReference type="Gene3D" id="3.30.40.10">
    <property type="entry name" value="Zinc/RING finger domain, C3HC4 (zinc finger)"/>
    <property type="match status" value="1"/>
</dbReference>
<comment type="caution">
    <text evidence="8">Lacks conserved residue(s) required for the propagation of feature annotation.</text>
</comment>
<keyword evidence="12" id="KW-1185">Reference proteome</keyword>
<feature type="domain" description="GIY-YIG" evidence="10">
    <location>
        <begin position="4"/>
        <end position="86"/>
    </location>
</feature>
<feature type="compositionally biased region" description="Polar residues" evidence="9">
    <location>
        <begin position="380"/>
        <end position="393"/>
    </location>
</feature>
<keyword evidence="7 8" id="KW-0539">Nucleus</keyword>
<dbReference type="EC" id="3.1.-.-" evidence="8"/>
<evidence type="ECO:0000259" key="10">
    <source>
        <dbReference type="PROSITE" id="PS50164"/>
    </source>
</evidence>
<evidence type="ECO:0000256" key="8">
    <source>
        <dbReference type="HAMAP-Rule" id="MF_03100"/>
    </source>
</evidence>
<dbReference type="SUPFAM" id="SSF82771">
    <property type="entry name" value="GIY-YIG endonuclease"/>
    <property type="match status" value="1"/>
</dbReference>
<keyword evidence="1 8" id="KW-0540">Nuclease</keyword>
<dbReference type="InterPro" id="IPR050381">
    <property type="entry name" value="SLX1_endonuclease"/>
</dbReference>
<feature type="region of interest" description="Disordered" evidence="9">
    <location>
        <begin position="157"/>
        <end position="187"/>
    </location>
</feature>
<comment type="caution">
    <text evidence="11">The sequence shown here is derived from an EMBL/GenBank/DDBJ whole genome shotgun (WGS) entry which is preliminary data.</text>
</comment>
<evidence type="ECO:0000313" key="12">
    <source>
        <dbReference type="Proteomes" id="UP001465755"/>
    </source>
</evidence>
<gene>
    <name evidence="11" type="ORF">WJX73_001688</name>
</gene>